<feature type="transmembrane region" description="Helical" evidence="1">
    <location>
        <begin position="93"/>
        <end position="111"/>
    </location>
</feature>
<dbReference type="AlphaFoldDB" id="L1QM08"/>
<dbReference type="HOGENOM" id="CLU_059692_2_0_9"/>
<feature type="transmembrane region" description="Helical" evidence="1">
    <location>
        <begin position="6"/>
        <end position="21"/>
    </location>
</feature>
<dbReference type="PATRIC" id="fig|545697.3.peg.376"/>
<feature type="transmembrane region" description="Helical" evidence="1">
    <location>
        <begin position="161"/>
        <end position="184"/>
    </location>
</feature>
<dbReference type="eggNOG" id="ENOG50307JY">
    <property type="taxonomic scope" value="Bacteria"/>
</dbReference>
<dbReference type="Pfam" id="PF14897">
    <property type="entry name" value="EpsG"/>
    <property type="match status" value="1"/>
</dbReference>
<dbReference type="EMBL" id="AMEZ01000013">
    <property type="protein sequence ID" value="EKY29024.1"/>
    <property type="molecule type" value="Genomic_DNA"/>
</dbReference>
<evidence type="ECO:0000313" key="3">
    <source>
        <dbReference type="Proteomes" id="UP000010420"/>
    </source>
</evidence>
<keyword evidence="3" id="KW-1185">Reference proteome</keyword>
<evidence type="ECO:0000256" key="1">
    <source>
        <dbReference type="SAM" id="Phobius"/>
    </source>
</evidence>
<proteinExistence type="predicted"/>
<feature type="transmembrane region" description="Helical" evidence="1">
    <location>
        <begin position="196"/>
        <end position="217"/>
    </location>
</feature>
<feature type="transmembrane region" description="Helical" evidence="1">
    <location>
        <begin position="266"/>
        <end position="284"/>
    </location>
</feature>
<dbReference type="InterPro" id="IPR049458">
    <property type="entry name" value="EpsG-like"/>
</dbReference>
<comment type="caution">
    <text evidence="2">The sequence shown here is derived from an EMBL/GenBank/DDBJ whole genome shotgun (WGS) entry which is preliminary data.</text>
</comment>
<dbReference type="OrthoDB" id="1649543at2"/>
<feature type="transmembrane region" description="Helical" evidence="1">
    <location>
        <begin position="290"/>
        <end position="306"/>
    </location>
</feature>
<feature type="transmembrane region" description="Helical" evidence="1">
    <location>
        <begin position="237"/>
        <end position="254"/>
    </location>
</feature>
<keyword evidence="1" id="KW-1133">Transmembrane helix</keyword>
<accession>L1QM08</accession>
<keyword evidence="1" id="KW-0812">Transmembrane</keyword>
<protein>
    <recommendedName>
        <fullName evidence="4">EpsG family protein</fullName>
    </recommendedName>
</protein>
<dbReference type="Proteomes" id="UP000010420">
    <property type="component" value="Unassembled WGS sequence"/>
</dbReference>
<evidence type="ECO:0008006" key="4">
    <source>
        <dbReference type="Google" id="ProtNLM"/>
    </source>
</evidence>
<dbReference type="RefSeq" id="WP_005210409.1">
    <property type="nucleotide sequence ID" value="NZ_KB291607.1"/>
</dbReference>
<dbReference type="STRING" id="545697.HMPREF0216_00383"/>
<feature type="transmembrane region" description="Helical" evidence="1">
    <location>
        <begin position="123"/>
        <end position="155"/>
    </location>
</feature>
<feature type="transmembrane region" description="Helical" evidence="1">
    <location>
        <begin position="318"/>
        <end position="333"/>
    </location>
</feature>
<name>L1QM08_9CLOT</name>
<keyword evidence="1" id="KW-0472">Membrane</keyword>
<sequence length="353" mass="41118">MDIFYFTLIITFVLAILAVIFKDKNGNANLLITIVIISIFTLVSGLRSGIGDTYYYVHSYNSITPNYDIANSAYEPGFTIFLMILKSISEDPQFMILITSLIINVCNIWVIRKYSKDNFELGVFLYMVSYYIVTMNGIRQSLVASIIFLCTPLIINRKFKTYCLIMIALSTFHISALVMIPIYLVAIQKEWSKQIWVAIIAFIVVMIFYEPAISLIYKILGNSKYAGYEDFNEGGANIIRVIVYFVPVMLSYIKRESLKQWENGNIFINMTLINFLIMAISYYNWIFARFTIYTQLYVLITLPFIIKKSFNNIKEKRVIYYFLILCYIVFFVVDSKMSGINYTSKFNIINFFY</sequence>
<evidence type="ECO:0000313" key="2">
    <source>
        <dbReference type="EMBL" id="EKY29024.1"/>
    </source>
</evidence>
<reference evidence="2 3" key="1">
    <citation type="submission" date="2012-05" db="EMBL/GenBank/DDBJ databases">
        <authorList>
            <person name="Weinstock G."/>
            <person name="Sodergren E."/>
            <person name="Lobos E.A."/>
            <person name="Fulton L."/>
            <person name="Fulton R."/>
            <person name="Courtney L."/>
            <person name="Fronick C."/>
            <person name="O'Laughlin M."/>
            <person name="Godfrey J."/>
            <person name="Wilson R.M."/>
            <person name="Miner T."/>
            <person name="Farmer C."/>
            <person name="Delehaunty K."/>
            <person name="Cordes M."/>
            <person name="Minx P."/>
            <person name="Tomlinson C."/>
            <person name="Chen J."/>
            <person name="Wollam A."/>
            <person name="Pepin K.H."/>
            <person name="Bhonagiri V."/>
            <person name="Zhang X."/>
            <person name="Suruliraj S."/>
            <person name="Warren W."/>
            <person name="Mitreva M."/>
            <person name="Mardis E.R."/>
            <person name="Wilson R.K."/>
        </authorList>
    </citation>
    <scope>NUCLEOTIDE SEQUENCE [LARGE SCALE GENOMIC DNA]</scope>
    <source>
        <strain evidence="2 3">DSM 1785</strain>
    </source>
</reference>
<organism evidence="2 3">
    <name type="scientific">Clostridium celatum DSM 1785</name>
    <dbReference type="NCBI Taxonomy" id="545697"/>
    <lineage>
        <taxon>Bacteria</taxon>
        <taxon>Bacillati</taxon>
        <taxon>Bacillota</taxon>
        <taxon>Clostridia</taxon>
        <taxon>Eubacteriales</taxon>
        <taxon>Clostridiaceae</taxon>
        <taxon>Clostridium</taxon>
    </lineage>
</organism>
<feature type="transmembrane region" description="Helical" evidence="1">
    <location>
        <begin position="28"/>
        <end position="46"/>
    </location>
</feature>
<gene>
    <name evidence="2" type="ORF">HMPREF0216_00383</name>
</gene>